<organism evidence="1 2">
    <name type="scientific">Streptomyces enissocaesilis</name>
    <dbReference type="NCBI Taxonomy" id="332589"/>
    <lineage>
        <taxon>Bacteria</taxon>
        <taxon>Bacillati</taxon>
        <taxon>Actinomycetota</taxon>
        <taxon>Actinomycetes</taxon>
        <taxon>Kitasatosporales</taxon>
        <taxon>Streptomycetaceae</taxon>
        <taxon>Streptomyces</taxon>
        <taxon>Streptomyces rochei group</taxon>
    </lineage>
</organism>
<reference evidence="1 2" key="1">
    <citation type="journal article" date="2019" name="Int. J. Syst. Evol. Microbiol.">
        <title>The Global Catalogue of Microorganisms (GCM) 10K type strain sequencing project: providing services to taxonomists for standard genome sequencing and annotation.</title>
        <authorList>
            <consortium name="The Broad Institute Genomics Platform"/>
            <consortium name="The Broad Institute Genome Sequencing Center for Infectious Disease"/>
            <person name="Wu L."/>
            <person name="Ma J."/>
        </authorList>
    </citation>
    <scope>NUCLEOTIDE SEQUENCE [LARGE SCALE GENOMIC DNA]</scope>
    <source>
        <strain evidence="1 2">JCM 9088</strain>
    </source>
</reference>
<proteinExistence type="predicted"/>
<keyword evidence="2" id="KW-1185">Reference proteome</keyword>
<accession>A0ABN3X7C8</accession>
<evidence type="ECO:0000313" key="2">
    <source>
        <dbReference type="Proteomes" id="UP001500403"/>
    </source>
</evidence>
<name>A0ABN3X7C8_9ACTN</name>
<dbReference type="EMBL" id="BAAAUD010000026">
    <property type="protein sequence ID" value="GAA2939572.1"/>
    <property type="molecule type" value="Genomic_DNA"/>
</dbReference>
<dbReference type="Proteomes" id="UP001500403">
    <property type="component" value="Unassembled WGS sequence"/>
</dbReference>
<dbReference type="RefSeq" id="WP_344494627.1">
    <property type="nucleotide sequence ID" value="NZ_BAAAUD010000026.1"/>
</dbReference>
<evidence type="ECO:0000313" key="1">
    <source>
        <dbReference type="EMBL" id="GAA2939572.1"/>
    </source>
</evidence>
<comment type="caution">
    <text evidence="1">The sequence shown here is derived from an EMBL/GenBank/DDBJ whole genome shotgun (WGS) entry which is preliminary data.</text>
</comment>
<protein>
    <submittedName>
        <fullName evidence="1">Uncharacterized protein</fullName>
    </submittedName>
</protein>
<sequence length="56" mass="6389">MLSRPRSVLFWLVLIILLYIITTAPTELAHAIGALWRTIDQFFTSPGIFIRTLETA</sequence>
<gene>
    <name evidence="1" type="ORF">GCM10010446_26190</name>
</gene>